<dbReference type="SMART" id="SM00487">
    <property type="entry name" value="DEXDc"/>
    <property type="match status" value="1"/>
</dbReference>
<dbReference type="PROSITE" id="PS51192">
    <property type="entry name" value="HELICASE_ATP_BIND_1"/>
    <property type="match status" value="1"/>
</dbReference>
<evidence type="ECO:0000313" key="8">
    <source>
        <dbReference type="Proteomes" id="UP000823851"/>
    </source>
</evidence>
<dbReference type="GO" id="GO:0005524">
    <property type="term" value="F:ATP binding"/>
    <property type="evidence" value="ECO:0007669"/>
    <property type="project" value="InterPro"/>
</dbReference>
<dbReference type="GO" id="GO:0008270">
    <property type="term" value="F:zinc ion binding"/>
    <property type="evidence" value="ECO:0007669"/>
    <property type="project" value="UniProtKB-KW"/>
</dbReference>
<gene>
    <name evidence="7" type="ORF">H9912_11430</name>
</gene>
<feature type="region of interest" description="Disordered" evidence="3">
    <location>
        <begin position="89"/>
        <end position="213"/>
    </location>
</feature>
<evidence type="ECO:0000259" key="6">
    <source>
        <dbReference type="PROSITE" id="PS51194"/>
    </source>
</evidence>
<name>A0A9D2U0R7_9FIRM</name>
<accession>A0A9D2U0R7</accession>
<dbReference type="PROSITE" id="PS51194">
    <property type="entry name" value="HELICASE_CTER"/>
    <property type="match status" value="1"/>
</dbReference>
<dbReference type="Proteomes" id="UP000823851">
    <property type="component" value="Unassembled WGS sequence"/>
</dbReference>
<dbReference type="Pfam" id="PF08455">
    <property type="entry name" value="SNF2_assoc"/>
    <property type="match status" value="1"/>
</dbReference>
<dbReference type="Pfam" id="PF00271">
    <property type="entry name" value="Helicase_C"/>
    <property type="match status" value="1"/>
</dbReference>
<keyword evidence="1" id="KW-0378">Hydrolase</keyword>
<reference evidence="7" key="1">
    <citation type="journal article" date="2021" name="PeerJ">
        <title>Extensive microbial diversity within the chicken gut microbiome revealed by metagenomics and culture.</title>
        <authorList>
            <person name="Gilroy R."/>
            <person name="Ravi A."/>
            <person name="Getino M."/>
            <person name="Pursley I."/>
            <person name="Horton D.L."/>
            <person name="Alikhan N.F."/>
            <person name="Baker D."/>
            <person name="Gharbi K."/>
            <person name="Hall N."/>
            <person name="Watson M."/>
            <person name="Adriaenssens E.M."/>
            <person name="Foster-Nyarko E."/>
            <person name="Jarju S."/>
            <person name="Secka A."/>
            <person name="Antonio M."/>
            <person name="Oren A."/>
            <person name="Chaudhuri R.R."/>
            <person name="La Ragione R."/>
            <person name="Hildebrand F."/>
            <person name="Pallen M.J."/>
        </authorList>
    </citation>
    <scope>NUCLEOTIDE SEQUENCE</scope>
    <source>
        <strain evidence="7">ChiHjej8B7-25341</strain>
    </source>
</reference>
<evidence type="ECO:0000256" key="1">
    <source>
        <dbReference type="ARBA" id="ARBA00022801"/>
    </source>
</evidence>
<proteinExistence type="predicted"/>
<dbReference type="InterPro" id="IPR027417">
    <property type="entry name" value="P-loop_NTPase"/>
</dbReference>
<feature type="domain" description="Helicase C-terminal" evidence="6">
    <location>
        <begin position="1183"/>
        <end position="1339"/>
    </location>
</feature>
<dbReference type="PANTHER" id="PTHR10799">
    <property type="entry name" value="SNF2/RAD54 HELICASE FAMILY"/>
    <property type="match status" value="1"/>
</dbReference>
<feature type="domain" description="SWIM-type" evidence="4">
    <location>
        <begin position="45"/>
        <end position="83"/>
    </location>
</feature>
<dbReference type="InterPro" id="IPR014001">
    <property type="entry name" value="Helicase_ATP-bd"/>
</dbReference>
<keyword evidence="2" id="KW-0479">Metal-binding</keyword>
<dbReference type="Pfam" id="PF00176">
    <property type="entry name" value="SNF2-rel_dom"/>
    <property type="match status" value="1"/>
</dbReference>
<keyword evidence="2" id="KW-0862">Zinc</keyword>
<dbReference type="CDD" id="cd18012">
    <property type="entry name" value="DEXQc_arch_SWI2_SNF2"/>
    <property type="match status" value="1"/>
</dbReference>
<dbReference type="Gene3D" id="3.40.50.300">
    <property type="entry name" value="P-loop containing nucleotide triphosphate hydrolases"/>
    <property type="match status" value="1"/>
</dbReference>
<dbReference type="GO" id="GO:0016787">
    <property type="term" value="F:hydrolase activity"/>
    <property type="evidence" value="ECO:0007669"/>
    <property type="project" value="UniProtKB-KW"/>
</dbReference>
<dbReference type="InterPro" id="IPR013663">
    <property type="entry name" value="Helicase_SWF/SNF/SWI_bac"/>
</dbReference>
<feature type="domain" description="Helicase ATP-binding" evidence="5">
    <location>
        <begin position="895"/>
        <end position="1056"/>
    </location>
</feature>
<comment type="caution">
    <text evidence="7">The sequence shown here is derived from an EMBL/GenBank/DDBJ whole genome shotgun (WGS) entry which is preliminary data.</text>
</comment>
<evidence type="ECO:0000259" key="5">
    <source>
        <dbReference type="PROSITE" id="PS51192"/>
    </source>
</evidence>
<dbReference type="Gene3D" id="3.40.50.10810">
    <property type="entry name" value="Tandem AAA-ATPase domain"/>
    <property type="match status" value="1"/>
</dbReference>
<dbReference type="InterPro" id="IPR000330">
    <property type="entry name" value="SNF2_N"/>
</dbReference>
<evidence type="ECO:0000259" key="4">
    <source>
        <dbReference type="PROSITE" id="PS50966"/>
    </source>
</evidence>
<sequence>MYEWEKMFQQTALEKGKMEYEAHRVTELKKDGDRYTAAVLDQKRHEVSITMQDGRPKRGKCDCPVAKGRQLCAHMAALLYVIEDEKKRQEKTRLKEEEEKERRRLAREKRQEVKKRREIEKQQQEEARRRMAEEEAAKKETRKRAQEEKEAAEKARKAERRRLEEEARRRADERQREEEKERLAQEQERIEKERQEQMRLAEEEKQKREEEKNSRYALLGETWEDEADQDDFSISDLEHYRYFDIEKIRSSVPFPKDALKNGRKLFRQGAVKITRVRSGFDREGDVVFGEIYTSVAEGQTEIPQIIQFTRTGVLNSRCGCPQCTRSYYGFYAGGRRCTCKYTAAAMDALELYLQNYKITDATDAKGWFLLDAFGGGGLREEQNGMETGSEKLRLEVRLAVVRQGLEASFRIGNSKMYVIKNLGEFCENVRNCADETYGKATSFNHARSNFTEEAKLWIDFIIKAVKDDEQAVERLRQSGYYYESRRNSDKAIALYGWRLDAFFDTASKAGTVEYDMGGREKKKYAPLKTRVKNPQIDVDISEIKLDGTKEFHGVSVDIALPRMYSGVNADYYMEDGYMNRTDPGFSEKLGVLAEQEENGHVTFRVGRNYLSTFYYNVLPRLKGIASVHEHSAEKIRQYLTPEVKFAFYLDADAGEVFCRIFAVYAHREFSLVETMAQEAIAEPYRDAVKEGRVLGEVLEWMPYVDEERDALCTGQDEEGVYRVMTEGVDKLLQLGEVRCTDGFRSRRVVRRVKARVGVSVSEGLLELEVSADGLEQKELVEILQSYRTKKRYHRLKDGSFVGLEDASLGTVDELTKALSLSPADMIKGKMHLPLYRALYLDRMIAENDGLYSRRDAHFREMVKEFKTINDSDFEEPASLSGILRNYQRDGFKWLRTLEEWNLGGILADDMGLGKTLQVIALLLSAKQEERSGTALVIAPAALVYNWEEEIRRFAPELSVGVIAGSQEERREKIGQYDRFDVLVTSYDTLRRDAPFYEGKEFRYEIIDEAQYIKNHTTAAAKAVKIIKSRTRFALTGTPIENRLSELWSIFDYLMPGFLYGYEAFRAEIETPIVKNKDEDAVRRLQKMTGPFILRRLKENVLKDLPEKLEEIRYVRFEGEQKKLYDAQTLRMREMLAGQAEEDFNKNRFQVLAELTRLRQICCAPSLCFENYRGEAAKTDACVQLIRSAIDGGHRMLVFSQFTSMLEILEKEMDKEAVEYYVITGSTSKAERLRLVKEFNGGTVPVFFISLKAGGVGLNLTGADVVIHYDPWWNQAVQDQATDRAHRIGQTKKVTVYKLIAKNTIEEKIQKLQETKHDLADQIIGGGTGQFSGMSREDILALLEQE</sequence>
<dbReference type="SMART" id="SM00490">
    <property type="entry name" value="HELICc"/>
    <property type="match status" value="1"/>
</dbReference>
<keyword evidence="2" id="KW-0863">Zinc-finger</keyword>
<evidence type="ECO:0000256" key="2">
    <source>
        <dbReference type="PROSITE-ProRule" id="PRU00325"/>
    </source>
</evidence>
<dbReference type="InterPro" id="IPR049730">
    <property type="entry name" value="SNF2/RAD54-like_C"/>
</dbReference>
<evidence type="ECO:0000313" key="7">
    <source>
        <dbReference type="EMBL" id="HJD32532.1"/>
    </source>
</evidence>
<dbReference type="InterPro" id="IPR007527">
    <property type="entry name" value="Znf_SWIM"/>
</dbReference>
<protein>
    <submittedName>
        <fullName evidence="7">SNF2 helicase associated domain-containing protein</fullName>
    </submittedName>
</protein>
<dbReference type="CDD" id="cd18793">
    <property type="entry name" value="SF2_C_SNF"/>
    <property type="match status" value="1"/>
</dbReference>
<dbReference type="InterPro" id="IPR001650">
    <property type="entry name" value="Helicase_C-like"/>
</dbReference>
<dbReference type="InterPro" id="IPR038718">
    <property type="entry name" value="SNF2-like_sf"/>
</dbReference>
<organism evidence="7 8">
    <name type="scientific">Candidatus Eisenbergiella stercorigallinarum</name>
    <dbReference type="NCBI Taxonomy" id="2838557"/>
    <lineage>
        <taxon>Bacteria</taxon>
        <taxon>Bacillati</taxon>
        <taxon>Bacillota</taxon>
        <taxon>Clostridia</taxon>
        <taxon>Lachnospirales</taxon>
        <taxon>Lachnospiraceae</taxon>
        <taxon>Eisenbergiella</taxon>
    </lineage>
</organism>
<reference evidence="7" key="2">
    <citation type="submission" date="2021-04" db="EMBL/GenBank/DDBJ databases">
        <authorList>
            <person name="Gilroy R."/>
        </authorList>
    </citation>
    <scope>NUCLEOTIDE SEQUENCE</scope>
    <source>
        <strain evidence="7">ChiHjej8B7-25341</strain>
    </source>
</reference>
<dbReference type="SUPFAM" id="SSF52540">
    <property type="entry name" value="P-loop containing nucleoside triphosphate hydrolases"/>
    <property type="match status" value="2"/>
</dbReference>
<evidence type="ECO:0000256" key="3">
    <source>
        <dbReference type="SAM" id="MobiDB-lite"/>
    </source>
</evidence>
<dbReference type="EMBL" id="DWUW01000326">
    <property type="protein sequence ID" value="HJD32532.1"/>
    <property type="molecule type" value="Genomic_DNA"/>
</dbReference>
<dbReference type="PROSITE" id="PS50966">
    <property type="entry name" value="ZF_SWIM"/>
    <property type="match status" value="1"/>
</dbReference>